<keyword evidence="3 5" id="KW-0540">Nuclease</keyword>
<comment type="similarity">
    <text evidence="5">Belongs to the YqgF HJR family.</text>
</comment>
<gene>
    <name evidence="7" type="ORF">DES53_12514</name>
</gene>
<evidence type="ECO:0000256" key="2">
    <source>
        <dbReference type="ARBA" id="ARBA00022517"/>
    </source>
</evidence>
<dbReference type="InterPro" id="IPR037027">
    <property type="entry name" value="YqgF/RNaseH-like_dom_sf"/>
</dbReference>
<evidence type="ECO:0000313" key="8">
    <source>
        <dbReference type="Proteomes" id="UP000253426"/>
    </source>
</evidence>
<keyword evidence="8" id="KW-1185">Reference proteome</keyword>
<dbReference type="GO" id="GO:0016788">
    <property type="term" value="F:hydrolase activity, acting on ester bonds"/>
    <property type="evidence" value="ECO:0007669"/>
    <property type="project" value="UniProtKB-UniRule"/>
</dbReference>
<evidence type="ECO:0000259" key="6">
    <source>
        <dbReference type="SMART" id="SM00732"/>
    </source>
</evidence>
<dbReference type="PANTHER" id="PTHR33317:SF4">
    <property type="entry name" value="POLYNUCLEOTIDYL TRANSFERASE, RIBONUCLEASE H-LIKE SUPERFAMILY PROTEIN"/>
    <property type="match status" value="1"/>
</dbReference>
<dbReference type="Proteomes" id="UP000253426">
    <property type="component" value="Unassembled WGS sequence"/>
</dbReference>
<dbReference type="PANTHER" id="PTHR33317">
    <property type="entry name" value="POLYNUCLEOTIDYL TRANSFERASE, RIBONUCLEASE H-LIKE SUPERFAMILY PROTEIN"/>
    <property type="match status" value="1"/>
</dbReference>
<dbReference type="NCBIfam" id="TIGR00250">
    <property type="entry name" value="RNAse_H_YqgF"/>
    <property type="match status" value="1"/>
</dbReference>
<accession>A0A366H028</accession>
<dbReference type="InterPro" id="IPR006641">
    <property type="entry name" value="YqgF/RNaseH-like_dom"/>
</dbReference>
<evidence type="ECO:0000256" key="1">
    <source>
        <dbReference type="ARBA" id="ARBA00022490"/>
    </source>
</evidence>
<keyword evidence="2 5" id="KW-0690">Ribosome biogenesis</keyword>
<dbReference type="Gene3D" id="3.30.420.140">
    <property type="entry name" value="YqgF/RNase H-like domain"/>
    <property type="match status" value="1"/>
</dbReference>
<dbReference type="InterPro" id="IPR005227">
    <property type="entry name" value="YqgF"/>
</dbReference>
<dbReference type="CDD" id="cd16964">
    <property type="entry name" value="YqgF"/>
    <property type="match status" value="1"/>
</dbReference>
<proteinExistence type="inferred from homology"/>
<keyword evidence="4 5" id="KW-0378">Hydrolase</keyword>
<dbReference type="GO" id="GO:0005829">
    <property type="term" value="C:cytosol"/>
    <property type="evidence" value="ECO:0007669"/>
    <property type="project" value="TreeGrafter"/>
</dbReference>
<evidence type="ECO:0000313" key="7">
    <source>
        <dbReference type="EMBL" id="RBP35188.1"/>
    </source>
</evidence>
<dbReference type="EC" id="3.1.-.-" evidence="5"/>
<dbReference type="SMART" id="SM00732">
    <property type="entry name" value="YqgFc"/>
    <property type="match status" value="1"/>
</dbReference>
<evidence type="ECO:0000256" key="3">
    <source>
        <dbReference type="ARBA" id="ARBA00022722"/>
    </source>
</evidence>
<dbReference type="GO" id="GO:0000967">
    <property type="term" value="P:rRNA 5'-end processing"/>
    <property type="evidence" value="ECO:0007669"/>
    <property type="project" value="UniProtKB-UniRule"/>
</dbReference>
<dbReference type="RefSeq" id="WP_170157585.1">
    <property type="nucleotide sequence ID" value="NZ_QNRR01000025.1"/>
</dbReference>
<dbReference type="InterPro" id="IPR012337">
    <property type="entry name" value="RNaseH-like_sf"/>
</dbReference>
<keyword evidence="1 5" id="KW-0963">Cytoplasm</keyword>
<evidence type="ECO:0000256" key="5">
    <source>
        <dbReference type="HAMAP-Rule" id="MF_00651"/>
    </source>
</evidence>
<sequence length="151" mass="16762">MSRVLGIDHGTVRIGLALSDELQIFANPLKTLDAHPDVEEEIATIVQQKRVEEVVIGLPLRMSGERGSAAERVDRFADRLRKALPDEVQIHFVDERLSSAAAERSLGFTGKKLDQEQKKLVDQVAAVAILQDYLNTKAGPEGWMLPDEEHP</sequence>
<dbReference type="AlphaFoldDB" id="A0A366H028"/>
<dbReference type="SUPFAM" id="SSF53098">
    <property type="entry name" value="Ribonuclease H-like"/>
    <property type="match status" value="1"/>
</dbReference>
<protein>
    <recommendedName>
        <fullName evidence="5">Putative pre-16S rRNA nuclease</fullName>
        <ecNumber evidence="5">3.1.-.-</ecNumber>
    </recommendedName>
</protein>
<evidence type="ECO:0000256" key="4">
    <source>
        <dbReference type="ARBA" id="ARBA00022801"/>
    </source>
</evidence>
<dbReference type="EMBL" id="QNRR01000025">
    <property type="protein sequence ID" value="RBP35188.1"/>
    <property type="molecule type" value="Genomic_DNA"/>
</dbReference>
<dbReference type="HAMAP" id="MF_00651">
    <property type="entry name" value="Nuclease_YqgF"/>
    <property type="match status" value="1"/>
</dbReference>
<dbReference type="GO" id="GO:0004518">
    <property type="term" value="F:nuclease activity"/>
    <property type="evidence" value="ECO:0007669"/>
    <property type="project" value="UniProtKB-KW"/>
</dbReference>
<feature type="domain" description="YqgF/RNase H-like" evidence="6">
    <location>
        <begin position="2"/>
        <end position="102"/>
    </location>
</feature>
<comment type="subcellular location">
    <subcellularLocation>
        <location evidence="5">Cytoplasm</location>
    </subcellularLocation>
</comment>
<name>A0A366H028_9BACT</name>
<organism evidence="7 8">
    <name type="scientific">Roseimicrobium gellanilyticum</name>
    <dbReference type="NCBI Taxonomy" id="748857"/>
    <lineage>
        <taxon>Bacteria</taxon>
        <taxon>Pseudomonadati</taxon>
        <taxon>Verrucomicrobiota</taxon>
        <taxon>Verrucomicrobiia</taxon>
        <taxon>Verrucomicrobiales</taxon>
        <taxon>Verrucomicrobiaceae</taxon>
        <taxon>Roseimicrobium</taxon>
    </lineage>
</organism>
<comment type="function">
    <text evidence="5">Could be a nuclease involved in processing of the 5'-end of pre-16S rRNA.</text>
</comment>
<comment type="caution">
    <text evidence="7">The sequence shown here is derived from an EMBL/GenBank/DDBJ whole genome shotgun (WGS) entry which is preliminary data.</text>
</comment>
<dbReference type="Pfam" id="PF03652">
    <property type="entry name" value="RuvX"/>
    <property type="match status" value="1"/>
</dbReference>
<reference evidence="7 8" key="1">
    <citation type="submission" date="2018-06" db="EMBL/GenBank/DDBJ databases">
        <title>Genomic Encyclopedia of Type Strains, Phase IV (KMG-IV): sequencing the most valuable type-strain genomes for metagenomic binning, comparative biology and taxonomic classification.</title>
        <authorList>
            <person name="Goeker M."/>
        </authorList>
    </citation>
    <scope>NUCLEOTIDE SEQUENCE [LARGE SCALE GENOMIC DNA]</scope>
    <source>
        <strain evidence="7 8">DSM 25532</strain>
    </source>
</reference>